<protein>
    <submittedName>
        <fullName evidence="2">Alpha/beta hydrolase</fullName>
    </submittedName>
</protein>
<proteinExistence type="predicted"/>
<evidence type="ECO:0000259" key="1">
    <source>
        <dbReference type="Pfam" id="PF00561"/>
    </source>
</evidence>
<dbReference type="Pfam" id="PF00561">
    <property type="entry name" value="Abhydrolase_1"/>
    <property type="match status" value="1"/>
</dbReference>
<dbReference type="InterPro" id="IPR000073">
    <property type="entry name" value="AB_hydrolase_1"/>
</dbReference>
<accession>A0AA48HJ32</accession>
<dbReference type="SUPFAM" id="SSF53474">
    <property type="entry name" value="alpha/beta-Hydrolases"/>
    <property type="match status" value="1"/>
</dbReference>
<evidence type="ECO:0000313" key="3">
    <source>
        <dbReference type="Proteomes" id="UP001333710"/>
    </source>
</evidence>
<reference evidence="2" key="1">
    <citation type="submission" date="2023-01" db="EMBL/GenBank/DDBJ databases">
        <title>Complete genome sequence of Planctobacterium marinum strain Dej080120_11.</title>
        <authorList>
            <person name="Ueki S."/>
            <person name="Maruyama F."/>
        </authorList>
    </citation>
    <scope>NUCLEOTIDE SEQUENCE</scope>
    <source>
        <strain evidence="2">Dej080120_11</strain>
    </source>
</reference>
<dbReference type="RefSeq" id="WP_338291620.1">
    <property type="nucleotide sequence ID" value="NZ_AP027272.1"/>
</dbReference>
<name>A0AA48HJ32_9ALTE</name>
<gene>
    <name evidence="2" type="ORF">MACH26_11570</name>
</gene>
<feature type="domain" description="AB hydrolase-1" evidence="1">
    <location>
        <begin position="97"/>
        <end position="169"/>
    </location>
</feature>
<keyword evidence="3" id="KW-1185">Reference proteome</keyword>
<dbReference type="Gene3D" id="3.40.50.1820">
    <property type="entry name" value="alpha/beta hydrolase"/>
    <property type="match status" value="1"/>
</dbReference>
<dbReference type="KEGG" id="pmaw:MACH26_11570"/>
<dbReference type="GO" id="GO:0016787">
    <property type="term" value="F:hydrolase activity"/>
    <property type="evidence" value="ECO:0007669"/>
    <property type="project" value="UniProtKB-KW"/>
</dbReference>
<dbReference type="Proteomes" id="UP001333710">
    <property type="component" value="Chromosome"/>
</dbReference>
<dbReference type="EMBL" id="AP027272">
    <property type="protein sequence ID" value="BDX05636.1"/>
    <property type="molecule type" value="Genomic_DNA"/>
</dbReference>
<sequence>MSKPRLHHTLFESRTLVEFAAATLTMPFLLKAPSGKRPVMVIPGFLASDASTLPLRKYLRLKGYRSYGWQQGRNLGQHIIPGATMIREDLLERVLALVEKEQQPIHLIGWSLGGILAREIARLMPDMVASVISLGSPFNSPEASSPMAAVLFKRVNQKRIGAEFEIPETMAVPPPVPCTSIYSRSDGITHWQGCHQHGEERHVENIQVNGSHLGLGHHPTVLWLIAHRLAGNSELKSLQDWRPLDVSAAPRWLTGKISTQHNHV</sequence>
<dbReference type="AlphaFoldDB" id="A0AA48HJ32"/>
<organism evidence="2 3">
    <name type="scientific">Planctobacterium marinum</name>
    <dbReference type="NCBI Taxonomy" id="1631968"/>
    <lineage>
        <taxon>Bacteria</taxon>
        <taxon>Pseudomonadati</taxon>
        <taxon>Pseudomonadota</taxon>
        <taxon>Gammaproteobacteria</taxon>
        <taxon>Alteromonadales</taxon>
        <taxon>Alteromonadaceae</taxon>
        <taxon>Planctobacterium</taxon>
    </lineage>
</organism>
<dbReference type="InterPro" id="IPR029058">
    <property type="entry name" value="AB_hydrolase_fold"/>
</dbReference>
<keyword evidence="2" id="KW-0378">Hydrolase</keyword>
<evidence type="ECO:0000313" key="2">
    <source>
        <dbReference type="EMBL" id="BDX05636.1"/>
    </source>
</evidence>